<dbReference type="InParanoid" id="A0A1Q3D9B6"/>
<dbReference type="PANTHER" id="PTHR33625">
    <property type="entry name" value="OS08G0179900 PROTEIN"/>
    <property type="match status" value="1"/>
</dbReference>
<dbReference type="STRING" id="3775.A0A1Q3D9B6"/>
<gene>
    <name evidence="2" type="ORF">CFOL_v3_32452</name>
</gene>
<dbReference type="OrthoDB" id="737041at2759"/>
<evidence type="ECO:0000313" key="2">
    <source>
        <dbReference type="EMBL" id="GAV89031.1"/>
    </source>
</evidence>
<feature type="compositionally biased region" description="Low complexity" evidence="1">
    <location>
        <begin position="32"/>
        <end position="52"/>
    </location>
</feature>
<reference evidence="3" key="1">
    <citation type="submission" date="2016-04" db="EMBL/GenBank/DDBJ databases">
        <title>Cephalotus genome sequencing.</title>
        <authorList>
            <person name="Fukushima K."/>
            <person name="Hasebe M."/>
            <person name="Fang X."/>
        </authorList>
    </citation>
    <scope>NUCLEOTIDE SEQUENCE [LARGE SCALE GENOMIC DNA]</scope>
    <source>
        <strain evidence="3">cv. St1</strain>
    </source>
</reference>
<dbReference type="AlphaFoldDB" id="A0A1Q3D9B6"/>
<dbReference type="Proteomes" id="UP000187406">
    <property type="component" value="Unassembled WGS sequence"/>
</dbReference>
<protein>
    <submittedName>
        <fullName evidence="2">Uncharacterized protein</fullName>
    </submittedName>
</protein>
<feature type="compositionally biased region" description="Polar residues" evidence="1">
    <location>
        <begin position="53"/>
        <end position="63"/>
    </location>
</feature>
<sequence>MGGGRGAAGGGMLRTVGRAVTRAGVNLQEPLSSSSSTTSTSTSTTPTATVTSPNGTLNKSTSFNGVSLSSGTGSCSLHNLPVSSNTHNPNWPDFGPSSPCCEQYEWVSVDDGGEDETTRGHGSYDDFVLGPVPSLDEVHDAVSALEQVFDSASYSQRIRDKYGYNMDKDLAWQLSNPTDLMSRVSSNGSELDWLEPPSLHLSNSRMLQPYGYGRVYDALHLLQTEPTVQRMVISLSSDRAVWDAVLNNEVVRELRELYFAADSNNPESSDETQTSNDSNPAMNFIMWIFNNTKVKFMELIEKITTIATEMFKPHEEKKTGGAIATATDSFEEKLRTSFLLSVVVLLVVVVTRGHSA</sequence>
<evidence type="ECO:0000313" key="3">
    <source>
        <dbReference type="Proteomes" id="UP000187406"/>
    </source>
</evidence>
<feature type="region of interest" description="Disordered" evidence="1">
    <location>
        <begin position="25"/>
        <end position="63"/>
    </location>
</feature>
<dbReference type="PANTHER" id="PTHR33625:SF3">
    <property type="entry name" value="OS04G0550700 PROTEIN"/>
    <property type="match status" value="1"/>
</dbReference>
<dbReference type="FunCoup" id="A0A1Q3D9B6">
    <property type="interactions" value="924"/>
</dbReference>
<organism evidence="2 3">
    <name type="scientific">Cephalotus follicularis</name>
    <name type="common">Albany pitcher plant</name>
    <dbReference type="NCBI Taxonomy" id="3775"/>
    <lineage>
        <taxon>Eukaryota</taxon>
        <taxon>Viridiplantae</taxon>
        <taxon>Streptophyta</taxon>
        <taxon>Embryophyta</taxon>
        <taxon>Tracheophyta</taxon>
        <taxon>Spermatophyta</taxon>
        <taxon>Magnoliopsida</taxon>
        <taxon>eudicotyledons</taxon>
        <taxon>Gunneridae</taxon>
        <taxon>Pentapetalae</taxon>
        <taxon>rosids</taxon>
        <taxon>fabids</taxon>
        <taxon>Oxalidales</taxon>
        <taxon>Cephalotaceae</taxon>
        <taxon>Cephalotus</taxon>
    </lineage>
</organism>
<dbReference type="EMBL" id="BDDD01005220">
    <property type="protein sequence ID" value="GAV89031.1"/>
    <property type="molecule type" value="Genomic_DNA"/>
</dbReference>
<evidence type="ECO:0000256" key="1">
    <source>
        <dbReference type="SAM" id="MobiDB-lite"/>
    </source>
</evidence>
<accession>A0A1Q3D9B6</accession>
<proteinExistence type="predicted"/>
<keyword evidence="3" id="KW-1185">Reference proteome</keyword>
<name>A0A1Q3D9B6_CEPFO</name>
<comment type="caution">
    <text evidence="2">The sequence shown here is derived from an EMBL/GenBank/DDBJ whole genome shotgun (WGS) entry which is preliminary data.</text>
</comment>